<dbReference type="EMBL" id="KI695470">
    <property type="protein sequence ID" value="ETM35624.1"/>
    <property type="molecule type" value="Genomic_DNA"/>
</dbReference>
<dbReference type="AlphaFoldDB" id="W2MJG3"/>
<reference evidence="1" key="1">
    <citation type="submission" date="2013-11" db="EMBL/GenBank/DDBJ databases">
        <title>The Genome Sequence of Phytophthora parasitica CHvinca01.</title>
        <authorList>
            <consortium name="The Broad Institute Genomics Platform"/>
            <person name="Russ C."/>
            <person name="Tyler B."/>
            <person name="Panabieres F."/>
            <person name="Shan W."/>
            <person name="Tripathy S."/>
            <person name="Grunwald N."/>
            <person name="Machado M."/>
            <person name="Johnson C.S."/>
            <person name="Arredondo F."/>
            <person name="Hong C."/>
            <person name="Coffey M."/>
            <person name="Young S.K."/>
            <person name="Zeng Q."/>
            <person name="Gargeya S."/>
            <person name="Fitzgerald M."/>
            <person name="Abouelleil A."/>
            <person name="Alvarado L."/>
            <person name="Chapman S.B."/>
            <person name="Gainer-Dewar J."/>
            <person name="Goldberg J."/>
            <person name="Griggs A."/>
            <person name="Gujja S."/>
            <person name="Hansen M."/>
            <person name="Howarth C."/>
            <person name="Imamovic A."/>
            <person name="Ireland A."/>
            <person name="Larimer J."/>
            <person name="McCowan C."/>
            <person name="Murphy C."/>
            <person name="Pearson M."/>
            <person name="Poon T.W."/>
            <person name="Priest M."/>
            <person name="Roberts A."/>
            <person name="Saif S."/>
            <person name="Shea T."/>
            <person name="Sykes S."/>
            <person name="Wortman J."/>
            <person name="Nusbaum C."/>
            <person name="Birren B."/>
        </authorList>
    </citation>
    <scope>NUCLEOTIDE SEQUENCE [LARGE SCALE GENOMIC DNA]</scope>
    <source>
        <strain evidence="1">CHvinca01</strain>
    </source>
</reference>
<reference evidence="2" key="2">
    <citation type="submission" date="2013-11" db="EMBL/GenBank/DDBJ databases">
        <title>The Genome Sequence of Phytophthora parasitica IAC_01/95.</title>
        <authorList>
            <consortium name="The Broad Institute Genomics Platform"/>
            <person name="Russ C."/>
            <person name="Tyler B."/>
            <person name="Panabieres F."/>
            <person name="Shan W."/>
            <person name="Tripathy S."/>
            <person name="Grunwald N."/>
            <person name="Machado M."/>
            <person name="Johnson C.S."/>
            <person name="Arredondo F."/>
            <person name="Hong C."/>
            <person name="Coffey M."/>
            <person name="Young S.K."/>
            <person name="Zeng Q."/>
            <person name="Gargeya S."/>
            <person name="Fitzgerald M."/>
            <person name="Abouelleil A."/>
            <person name="Alvarado L."/>
            <person name="Chapman S.B."/>
            <person name="Gainer-Dewar J."/>
            <person name="Goldberg J."/>
            <person name="Griggs A."/>
            <person name="Gujja S."/>
            <person name="Hansen M."/>
            <person name="Howarth C."/>
            <person name="Imamovic A."/>
            <person name="Ireland A."/>
            <person name="Larimer J."/>
            <person name="McCowan C."/>
            <person name="Murphy C."/>
            <person name="Pearson M."/>
            <person name="Poon T.W."/>
            <person name="Priest M."/>
            <person name="Roberts A."/>
            <person name="Saif S."/>
            <person name="Shea T."/>
            <person name="Sykes S."/>
            <person name="Wortman J."/>
            <person name="Nusbaum C."/>
            <person name="Birren B."/>
        </authorList>
    </citation>
    <scope>NUCLEOTIDE SEQUENCE [LARGE SCALE GENOMIC DNA]</scope>
    <source>
        <strain evidence="2">IAC_01/95</strain>
    </source>
</reference>
<accession>W2MJG3</accession>
<dbReference type="EMBL" id="KI678289">
    <property type="protein sequence ID" value="ETL99582.1"/>
    <property type="molecule type" value="Genomic_DNA"/>
</dbReference>
<dbReference type="Proteomes" id="UP000054532">
    <property type="component" value="Unassembled WGS sequence"/>
</dbReference>
<evidence type="ECO:0000313" key="1">
    <source>
        <dbReference type="EMBL" id="ETL99582.1"/>
    </source>
</evidence>
<organism evidence="2">
    <name type="scientific">Phytophthora nicotianae</name>
    <name type="common">Potato buckeye rot agent</name>
    <name type="synonym">Phytophthora parasitica</name>
    <dbReference type="NCBI Taxonomy" id="4792"/>
    <lineage>
        <taxon>Eukaryota</taxon>
        <taxon>Sar</taxon>
        <taxon>Stramenopiles</taxon>
        <taxon>Oomycota</taxon>
        <taxon>Peronosporomycetes</taxon>
        <taxon>Peronosporales</taxon>
        <taxon>Peronosporaceae</taxon>
        <taxon>Phytophthora</taxon>
    </lineage>
</organism>
<gene>
    <name evidence="2" type="ORF">L914_17499</name>
    <name evidence="1" type="ORF">L917_03583</name>
</gene>
<name>W2MJG3_PHYNI</name>
<dbReference type="Proteomes" id="UP000054423">
    <property type="component" value="Unassembled WGS sequence"/>
</dbReference>
<evidence type="ECO:0000313" key="2">
    <source>
        <dbReference type="EMBL" id="ETM35624.1"/>
    </source>
</evidence>
<sequence>MADLFTKPRGTQRFEAMRAPLGIEGSCSSSYINAAGAYS</sequence>
<protein>
    <submittedName>
        <fullName evidence="2">Uncharacterized protein</fullName>
    </submittedName>
</protein>
<proteinExistence type="predicted"/>